<dbReference type="Gene3D" id="3.40.190.10">
    <property type="entry name" value="Periplasmic binding protein-like II"/>
    <property type="match status" value="1"/>
</dbReference>
<organism evidence="3 4">
    <name type="scientific">Bosea lupini</name>
    <dbReference type="NCBI Taxonomy" id="1036779"/>
    <lineage>
        <taxon>Bacteria</taxon>
        <taxon>Pseudomonadati</taxon>
        <taxon>Pseudomonadota</taxon>
        <taxon>Alphaproteobacteria</taxon>
        <taxon>Hyphomicrobiales</taxon>
        <taxon>Boseaceae</taxon>
        <taxon>Bosea</taxon>
    </lineage>
</organism>
<name>A0A1H7W810_9HYPH</name>
<dbReference type="InterPro" id="IPR042100">
    <property type="entry name" value="Bug_dom1"/>
</dbReference>
<gene>
    <name evidence="3" type="ORF">SAMN04515666_10855</name>
</gene>
<dbReference type="PIRSF" id="PIRSF017082">
    <property type="entry name" value="YflP"/>
    <property type="match status" value="1"/>
</dbReference>
<dbReference type="PANTHER" id="PTHR42928">
    <property type="entry name" value="TRICARBOXYLATE-BINDING PROTEIN"/>
    <property type="match status" value="1"/>
</dbReference>
<dbReference type="SUPFAM" id="SSF53850">
    <property type="entry name" value="Periplasmic binding protein-like II"/>
    <property type="match status" value="1"/>
</dbReference>
<evidence type="ECO:0000313" key="4">
    <source>
        <dbReference type="Proteomes" id="UP000199664"/>
    </source>
</evidence>
<accession>A0A1H7W810</accession>
<dbReference type="PANTHER" id="PTHR42928:SF5">
    <property type="entry name" value="BLR1237 PROTEIN"/>
    <property type="match status" value="1"/>
</dbReference>
<keyword evidence="2" id="KW-0732">Signal</keyword>
<dbReference type="Proteomes" id="UP000199664">
    <property type="component" value="Unassembled WGS sequence"/>
</dbReference>
<dbReference type="InterPro" id="IPR005064">
    <property type="entry name" value="BUG"/>
</dbReference>
<keyword evidence="4" id="KW-1185">Reference proteome</keyword>
<evidence type="ECO:0000313" key="3">
    <source>
        <dbReference type="EMBL" id="SEM17643.1"/>
    </source>
</evidence>
<proteinExistence type="inferred from homology"/>
<dbReference type="Pfam" id="PF03401">
    <property type="entry name" value="TctC"/>
    <property type="match status" value="1"/>
</dbReference>
<protein>
    <submittedName>
        <fullName evidence="3">Tripartite-type tricarboxylate transporter, receptor component TctC</fullName>
    </submittedName>
</protein>
<dbReference type="STRING" id="1036779.SAMN04515666_10855"/>
<dbReference type="RefSeq" id="WP_244543959.1">
    <property type="nucleotide sequence ID" value="NZ_FOAN01000008.1"/>
</dbReference>
<sequence length="321" mass="33501">MAKLALGMLLATAIATPAAAQNYPSRPITMIVPFAAGGPTDTVARVTAETMGRILGQNIIVENVAGAGGTTGSHRAVRSDPDGHTILLNHLGLATAVTLYRKLPFDPTADLRPVGVVSDASMAIIARPGYQPESLADLIKDVKTRGQDMTFAHSGLGASSQLCGLLFMAAVDKKLTQVPFRGGGPVLQALLANQVDLGCEQATTAAPQLQSKSIKGYAVTSTHRIPALPDVPTVGEGGLPNMDISVWHGLFVPAKTPDSVIQTLTAALAKALQDPTLARRFIDISTAPTPEKATPHSLAQTLKSDIGRWRPLIQAAGQFAD</sequence>
<comment type="similarity">
    <text evidence="1">Belongs to the UPF0065 (bug) family.</text>
</comment>
<dbReference type="EMBL" id="FOAN01000008">
    <property type="protein sequence ID" value="SEM17643.1"/>
    <property type="molecule type" value="Genomic_DNA"/>
</dbReference>
<dbReference type="AlphaFoldDB" id="A0A1H7W810"/>
<reference evidence="4" key="1">
    <citation type="submission" date="2016-10" db="EMBL/GenBank/DDBJ databases">
        <authorList>
            <person name="Varghese N."/>
            <person name="Submissions S."/>
        </authorList>
    </citation>
    <scope>NUCLEOTIDE SEQUENCE [LARGE SCALE GENOMIC DNA]</scope>
    <source>
        <strain evidence="4">LMG 26383,CCUG 61248,R- 45681</strain>
    </source>
</reference>
<dbReference type="Gene3D" id="3.40.190.150">
    <property type="entry name" value="Bordetella uptake gene, domain 1"/>
    <property type="match status" value="1"/>
</dbReference>
<keyword evidence="3" id="KW-0675">Receptor</keyword>
<evidence type="ECO:0000256" key="1">
    <source>
        <dbReference type="ARBA" id="ARBA00006987"/>
    </source>
</evidence>
<feature type="chain" id="PRO_5011480048" evidence="2">
    <location>
        <begin position="21"/>
        <end position="321"/>
    </location>
</feature>
<feature type="signal peptide" evidence="2">
    <location>
        <begin position="1"/>
        <end position="20"/>
    </location>
</feature>
<evidence type="ECO:0000256" key="2">
    <source>
        <dbReference type="SAM" id="SignalP"/>
    </source>
</evidence>